<feature type="chain" id="PRO_5034024560" evidence="1">
    <location>
        <begin position="24"/>
        <end position="133"/>
    </location>
</feature>
<proteinExistence type="predicted"/>
<evidence type="ECO:0000313" key="3">
    <source>
        <dbReference type="Proteomes" id="UP000565441"/>
    </source>
</evidence>
<dbReference type="AlphaFoldDB" id="A0A8H5M3D5"/>
<reference evidence="2 3" key="1">
    <citation type="journal article" date="2020" name="ISME J.">
        <title>Uncovering the hidden diversity of litter-decomposition mechanisms in mushroom-forming fungi.</title>
        <authorList>
            <person name="Floudas D."/>
            <person name="Bentzer J."/>
            <person name="Ahren D."/>
            <person name="Johansson T."/>
            <person name="Persson P."/>
            <person name="Tunlid A."/>
        </authorList>
    </citation>
    <scope>NUCLEOTIDE SEQUENCE [LARGE SCALE GENOMIC DNA]</scope>
    <source>
        <strain evidence="2 3">CBS 661.87</strain>
    </source>
</reference>
<comment type="caution">
    <text evidence="2">The sequence shown here is derived from an EMBL/GenBank/DDBJ whole genome shotgun (WGS) entry which is preliminary data.</text>
</comment>
<dbReference type="EMBL" id="JAACJP010000017">
    <property type="protein sequence ID" value="KAF5379236.1"/>
    <property type="molecule type" value="Genomic_DNA"/>
</dbReference>
<dbReference type="OrthoDB" id="10583938at2759"/>
<dbReference type="Proteomes" id="UP000565441">
    <property type="component" value="Unassembled WGS sequence"/>
</dbReference>
<organism evidence="2 3">
    <name type="scientific">Tricholomella constricta</name>
    <dbReference type="NCBI Taxonomy" id="117010"/>
    <lineage>
        <taxon>Eukaryota</taxon>
        <taxon>Fungi</taxon>
        <taxon>Dikarya</taxon>
        <taxon>Basidiomycota</taxon>
        <taxon>Agaricomycotina</taxon>
        <taxon>Agaricomycetes</taxon>
        <taxon>Agaricomycetidae</taxon>
        <taxon>Agaricales</taxon>
        <taxon>Tricholomatineae</taxon>
        <taxon>Lyophyllaceae</taxon>
        <taxon>Tricholomella</taxon>
    </lineage>
</organism>
<evidence type="ECO:0000256" key="1">
    <source>
        <dbReference type="SAM" id="SignalP"/>
    </source>
</evidence>
<evidence type="ECO:0000313" key="2">
    <source>
        <dbReference type="EMBL" id="KAF5379236.1"/>
    </source>
</evidence>
<keyword evidence="3" id="KW-1185">Reference proteome</keyword>
<accession>A0A8H5M3D5</accession>
<gene>
    <name evidence="2" type="ORF">D9615_005868</name>
</gene>
<name>A0A8H5M3D5_9AGAR</name>
<keyword evidence="1" id="KW-0732">Signal</keyword>
<feature type="signal peptide" evidence="1">
    <location>
        <begin position="1"/>
        <end position="23"/>
    </location>
</feature>
<sequence length="133" mass="14824">MYHSRVVVLALIVLWTSLQLVTGAPLFHSSDMQMVNSPSAQFDETPAAFTSALNLPPHIGAAFPGLSSSSRQTETILDVLPESSSLAVDERRTEYKMTGTLYIIPEWIGSLTKRSLLKPTRSTRRRHHRGRHP</sequence>
<protein>
    <submittedName>
        <fullName evidence="2">Uncharacterized protein</fullName>
    </submittedName>
</protein>